<proteinExistence type="predicted"/>
<accession>A0A9I9E2P1</accession>
<name>A0A9I9E2P1_CUCME</name>
<reference evidence="1" key="1">
    <citation type="submission" date="2023-03" db="UniProtKB">
        <authorList>
            <consortium name="EnsemblPlants"/>
        </authorList>
    </citation>
    <scope>IDENTIFICATION</scope>
</reference>
<evidence type="ECO:0000313" key="1">
    <source>
        <dbReference type="EnsemblPlants" id="MELO3C027776.2.1"/>
    </source>
</evidence>
<protein>
    <submittedName>
        <fullName evidence="1">Uncharacterized protein</fullName>
    </submittedName>
</protein>
<organism evidence="1">
    <name type="scientific">Cucumis melo</name>
    <name type="common">Muskmelon</name>
    <dbReference type="NCBI Taxonomy" id="3656"/>
    <lineage>
        <taxon>Eukaryota</taxon>
        <taxon>Viridiplantae</taxon>
        <taxon>Streptophyta</taxon>
        <taxon>Embryophyta</taxon>
        <taxon>Tracheophyta</taxon>
        <taxon>Spermatophyta</taxon>
        <taxon>Magnoliopsida</taxon>
        <taxon>eudicotyledons</taxon>
        <taxon>Gunneridae</taxon>
        <taxon>Pentapetalae</taxon>
        <taxon>rosids</taxon>
        <taxon>fabids</taxon>
        <taxon>Cucurbitales</taxon>
        <taxon>Cucurbitaceae</taxon>
        <taxon>Benincaseae</taxon>
        <taxon>Cucumis</taxon>
    </lineage>
</organism>
<dbReference type="EnsemblPlants" id="MELO3C027776.2.1">
    <property type="protein sequence ID" value="MELO3C027776.2.1"/>
    <property type="gene ID" value="MELO3C027776.2"/>
</dbReference>
<dbReference type="Gramene" id="MELO3C027776.2.1">
    <property type="protein sequence ID" value="MELO3C027776.2.1"/>
    <property type="gene ID" value="MELO3C027776.2"/>
</dbReference>
<sequence length="85" mass="9151">AGAARLSSRRGSAQRRSCTRAARLGAGVARVRLGLIGWTRRGCTRRELGTDAGSVSGSGERAWSGSGFGFNGRRRARRWLLDFSL</sequence>
<dbReference type="AlphaFoldDB" id="A0A9I9E2P1"/>